<dbReference type="PRINTS" id="PR00598">
    <property type="entry name" value="HTHMARR"/>
</dbReference>
<dbReference type="SMART" id="SM00347">
    <property type="entry name" value="HTH_MARR"/>
    <property type="match status" value="1"/>
</dbReference>
<evidence type="ECO:0000313" key="5">
    <source>
        <dbReference type="EMBL" id="MBA2871955.1"/>
    </source>
</evidence>
<dbReference type="PANTHER" id="PTHR42756:SF1">
    <property type="entry name" value="TRANSCRIPTIONAL REPRESSOR OF EMRAB OPERON"/>
    <property type="match status" value="1"/>
</dbReference>
<dbReference type="CDD" id="cd00090">
    <property type="entry name" value="HTH_ARSR"/>
    <property type="match status" value="1"/>
</dbReference>
<keyword evidence="6" id="KW-1185">Reference proteome</keyword>
<dbReference type="EMBL" id="JACDUU010000005">
    <property type="protein sequence ID" value="MBA2871955.1"/>
    <property type="molecule type" value="Genomic_DNA"/>
</dbReference>
<dbReference type="PROSITE" id="PS50995">
    <property type="entry name" value="HTH_MARR_2"/>
    <property type="match status" value="1"/>
</dbReference>
<evidence type="ECO:0000256" key="2">
    <source>
        <dbReference type="ARBA" id="ARBA00023125"/>
    </source>
</evidence>
<dbReference type="GO" id="GO:0003677">
    <property type="term" value="F:DNA binding"/>
    <property type="evidence" value="ECO:0007669"/>
    <property type="project" value="UniProtKB-KW"/>
</dbReference>
<feature type="domain" description="HTH marR-type" evidence="4">
    <location>
        <begin position="3"/>
        <end position="140"/>
    </location>
</feature>
<dbReference type="Proteomes" id="UP000580891">
    <property type="component" value="Unassembled WGS sequence"/>
</dbReference>
<evidence type="ECO:0000256" key="1">
    <source>
        <dbReference type="ARBA" id="ARBA00023015"/>
    </source>
</evidence>
<dbReference type="SUPFAM" id="SSF46785">
    <property type="entry name" value="Winged helix' DNA-binding domain"/>
    <property type="match status" value="1"/>
</dbReference>
<evidence type="ECO:0000259" key="4">
    <source>
        <dbReference type="PROSITE" id="PS50995"/>
    </source>
</evidence>
<dbReference type="InterPro" id="IPR036390">
    <property type="entry name" value="WH_DNA-bd_sf"/>
</dbReference>
<dbReference type="PANTHER" id="PTHR42756">
    <property type="entry name" value="TRANSCRIPTIONAL REGULATOR, MARR"/>
    <property type="match status" value="1"/>
</dbReference>
<dbReference type="RefSeq" id="WP_246326853.1">
    <property type="nucleotide sequence ID" value="NZ_JACDUU010000005.1"/>
</dbReference>
<comment type="caution">
    <text evidence="5">The sequence shown here is derived from an EMBL/GenBank/DDBJ whole genome shotgun (WGS) entry which is preliminary data.</text>
</comment>
<reference evidence="5 6" key="1">
    <citation type="submission" date="2020-07" db="EMBL/GenBank/DDBJ databases">
        <title>Genomic Encyclopedia of Type Strains, Phase IV (KMG-IV): sequencing the most valuable type-strain genomes for metagenomic binning, comparative biology and taxonomic classification.</title>
        <authorList>
            <person name="Goeker M."/>
        </authorList>
    </citation>
    <scope>NUCLEOTIDE SEQUENCE [LARGE SCALE GENOMIC DNA]</scope>
    <source>
        <strain evidence="5 6">DSM 25220</strain>
    </source>
</reference>
<evidence type="ECO:0000313" key="6">
    <source>
        <dbReference type="Proteomes" id="UP000580891"/>
    </source>
</evidence>
<protein>
    <submittedName>
        <fullName evidence="5">DNA-binding MarR family transcriptional regulator</fullName>
    </submittedName>
</protein>
<dbReference type="AlphaFoldDB" id="A0A7V9Z132"/>
<sequence length="158" mass="18337">MNQQDFEAYIERLQNAFSITGRKFAAEMAEKGMGLTGPQFFILNVLSKKGRCTVTELAEDMMVKPSAITTMVDRLYKSGLVLRKRDESDRRVVYIQLSDLGAETFEKVRLERKRTIQRHLSHLEPEELKLLVQLFEKIAGIVTEQHDFQEKKERSVDE</sequence>
<dbReference type="GO" id="GO:0003700">
    <property type="term" value="F:DNA-binding transcription factor activity"/>
    <property type="evidence" value="ECO:0007669"/>
    <property type="project" value="InterPro"/>
</dbReference>
<gene>
    <name evidence="5" type="ORF">HNQ85_002245</name>
</gene>
<keyword evidence="1" id="KW-0805">Transcription regulation</keyword>
<dbReference type="Pfam" id="PF01047">
    <property type="entry name" value="MarR"/>
    <property type="match status" value="1"/>
</dbReference>
<name>A0A7V9Z132_9BACL</name>
<dbReference type="InterPro" id="IPR036388">
    <property type="entry name" value="WH-like_DNA-bd_sf"/>
</dbReference>
<keyword evidence="2 5" id="KW-0238">DNA-binding</keyword>
<accession>A0A7V9Z132</accession>
<evidence type="ECO:0000256" key="3">
    <source>
        <dbReference type="ARBA" id="ARBA00023163"/>
    </source>
</evidence>
<keyword evidence="3" id="KW-0804">Transcription</keyword>
<dbReference type="Gene3D" id="1.10.10.10">
    <property type="entry name" value="Winged helix-like DNA-binding domain superfamily/Winged helix DNA-binding domain"/>
    <property type="match status" value="1"/>
</dbReference>
<dbReference type="InterPro" id="IPR000835">
    <property type="entry name" value="HTH_MarR-typ"/>
</dbReference>
<proteinExistence type="predicted"/>
<dbReference type="InterPro" id="IPR011991">
    <property type="entry name" value="ArsR-like_HTH"/>
</dbReference>
<organism evidence="5 6">
    <name type="scientific">[Anoxybacillus] calidus</name>
    <dbReference type="NCBI Taxonomy" id="575178"/>
    <lineage>
        <taxon>Bacteria</taxon>
        <taxon>Bacillati</taxon>
        <taxon>Bacillota</taxon>
        <taxon>Bacilli</taxon>
        <taxon>Bacillales</taxon>
        <taxon>Anoxybacillaceae</taxon>
        <taxon>Paranoxybacillus</taxon>
    </lineage>
</organism>